<dbReference type="RefSeq" id="XP_056539797.1">
    <property type="nucleotide sequence ID" value="XM_056692091.1"/>
</dbReference>
<comment type="caution">
    <text evidence="2">The sequence shown here is derived from an EMBL/GenBank/DDBJ whole genome shotgun (WGS) entry which is preliminary data.</text>
</comment>
<keyword evidence="3" id="KW-1185">Reference proteome</keyword>
<sequence>MNWTGGQLRRHSGRHNILSKSQRQNSAKSGQLASNRVFRQPSPVRGVPDRASWDDDAICRAGQGTVREEAQDHLKTMRPSLPLLAGIASADGTNGLDTLKRRLLQDPDWAAVSAARPLQVALTPADEIERFGKRRKLNQADRKRLSAAHGSRTTNAFSRTHWRDKHASSERDTPAQIKIWITGQAVGQRLGTSPEVASNRLSSQSMLLDHEETMSLRSPLGRQVDHDFTQS</sequence>
<reference evidence="2" key="1">
    <citation type="submission" date="2022-11" db="EMBL/GenBank/DDBJ databases">
        <authorList>
            <person name="Petersen C."/>
        </authorList>
    </citation>
    <scope>NUCLEOTIDE SEQUENCE</scope>
    <source>
        <strain evidence="2">IBT 26290</strain>
    </source>
</reference>
<feature type="region of interest" description="Disordered" evidence="1">
    <location>
        <begin position="139"/>
        <end position="176"/>
    </location>
</feature>
<evidence type="ECO:0000313" key="3">
    <source>
        <dbReference type="Proteomes" id="UP001149163"/>
    </source>
</evidence>
<evidence type="ECO:0000313" key="2">
    <source>
        <dbReference type="EMBL" id="KAJ5153489.1"/>
    </source>
</evidence>
<proteinExistence type="predicted"/>
<dbReference type="GeneID" id="81431267"/>
<feature type="compositionally biased region" description="Polar residues" evidence="1">
    <location>
        <begin position="18"/>
        <end position="34"/>
    </location>
</feature>
<dbReference type="AlphaFoldDB" id="A0A9W9LG72"/>
<organism evidence="2 3">
    <name type="scientific">Penicillium canariense</name>
    <dbReference type="NCBI Taxonomy" id="189055"/>
    <lineage>
        <taxon>Eukaryota</taxon>
        <taxon>Fungi</taxon>
        <taxon>Dikarya</taxon>
        <taxon>Ascomycota</taxon>
        <taxon>Pezizomycotina</taxon>
        <taxon>Eurotiomycetes</taxon>
        <taxon>Eurotiomycetidae</taxon>
        <taxon>Eurotiales</taxon>
        <taxon>Aspergillaceae</taxon>
        <taxon>Penicillium</taxon>
    </lineage>
</organism>
<gene>
    <name evidence="2" type="ORF">N7482_009967</name>
</gene>
<name>A0A9W9LG72_9EURO</name>
<dbReference type="Proteomes" id="UP001149163">
    <property type="component" value="Unassembled WGS sequence"/>
</dbReference>
<protein>
    <submittedName>
        <fullName evidence="2">Uncharacterized protein</fullName>
    </submittedName>
</protein>
<accession>A0A9W9LG72</accession>
<dbReference type="EMBL" id="JAPQKN010000007">
    <property type="protein sequence ID" value="KAJ5153489.1"/>
    <property type="molecule type" value="Genomic_DNA"/>
</dbReference>
<reference evidence="2" key="2">
    <citation type="journal article" date="2023" name="IMA Fungus">
        <title>Comparative genomic study of the Penicillium genus elucidates a diverse pangenome and 15 lateral gene transfer events.</title>
        <authorList>
            <person name="Petersen C."/>
            <person name="Sorensen T."/>
            <person name="Nielsen M.R."/>
            <person name="Sondergaard T.E."/>
            <person name="Sorensen J.L."/>
            <person name="Fitzpatrick D.A."/>
            <person name="Frisvad J.C."/>
            <person name="Nielsen K.L."/>
        </authorList>
    </citation>
    <scope>NUCLEOTIDE SEQUENCE</scope>
    <source>
        <strain evidence="2">IBT 26290</strain>
    </source>
</reference>
<feature type="region of interest" description="Disordered" evidence="1">
    <location>
        <begin position="1"/>
        <end position="51"/>
    </location>
</feature>
<evidence type="ECO:0000256" key="1">
    <source>
        <dbReference type="SAM" id="MobiDB-lite"/>
    </source>
</evidence>
<dbReference type="OrthoDB" id="5426563at2759"/>